<dbReference type="Pfam" id="PF00651">
    <property type="entry name" value="BTB"/>
    <property type="match status" value="1"/>
</dbReference>
<evidence type="ECO:0000259" key="4">
    <source>
        <dbReference type="PROSITE" id="PS50097"/>
    </source>
</evidence>
<dbReference type="PROSITE" id="PS50097">
    <property type="entry name" value="BTB"/>
    <property type="match status" value="1"/>
</dbReference>
<feature type="repeat" description="RCC1" evidence="3">
    <location>
        <begin position="98"/>
        <end position="147"/>
    </location>
</feature>
<keyword evidence="1" id="KW-0344">Guanine-nucleotide releasing factor</keyword>
<feature type="repeat" description="RCC1" evidence="3">
    <location>
        <begin position="193"/>
        <end position="240"/>
    </location>
</feature>
<dbReference type="GO" id="GO:0005737">
    <property type="term" value="C:cytoplasm"/>
    <property type="evidence" value="ECO:0007669"/>
    <property type="project" value="TreeGrafter"/>
</dbReference>
<dbReference type="Gene3D" id="3.30.710.10">
    <property type="entry name" value="Potassium Channel Kv1.1, Chain A"/>
    <property type="match status" value="1"/>
</dbReference>
<dbReference type="InterPro" id="IPR000408">
    <property type="entry name" value="Reg_chr_condens"/>
</dbReference>
<keyword evidence="5" id="KW-1185">Reference proteome</keyword>
<accession>A0A6P6YJF3</accession>
<sequence length="567" mass="64989">MGVIIVHCTFVYGLTLLLNIVNIIFQTFFWTEDFEPYYFLEEKIMKKSSTIDIDVDIDLFQNDLKHIEQEFIGNIVSIFKISTLNKDFGFLFIINDDDSIYAYGCEICKWLSLQHDPKQPQKIEILNDKKIIQIDSGDKFIVVLTDDGQVYLASSDDSEWQTNNTFRLISTGDDHFEMIACGQNYFLLLRKDGTVFALGDNEYGQLTNDTNSYDNLVDTGLKNVEIIACGGGHSLALTDTNQIYSWGCNKYGQLGLGDENDRNIPTLVSFPDGSIDSPIKNIVAGAVHSLFVFDNGQMFGCGLGQHPMNDSKQDASVPTKIPIENVQSVACKNYLDFSLIMDQSLQYYVWGKVKNEESLFLSPPKKLCGQPKSFASASAISCRSPITYGLTSTIHAFESNDTISFMGLLDNPDNYDVEFIIGDKRILALKFYLRMVSKYYSRMFSGEWKDNNKIIINSFSYDAYYSYLRKLHNGHIRINLSNIVELIDLANCFEDERLMMHCRTFIRNNLNKRTLFIYLPLIDKYELDEMHAKLVELIIDDVLPKISKNFLENKKNITKFLLWFFEQ</sequence>
<dbReference type="InParanoid" id="A0A6P6YJF3"/>
<evidence type="ECO:0000313" key="5">
    <source>
        <dbReference type="Proteomes" id="UP000515146"/>
    </source>
</evidence>
<keyword evidence="2" id="KW-0677">Repeat</keyword>
<dbReference type="InterPro" id="IPR011333">
    <property type="entry name" value="SKP1/BTB/POZ_sf"/>
</dbReference>
<dbReference type="Gene3D" id="2.130.10.30">
    <property type="entry name" value="Regulator of chromosome condensation 1/beta-lactamase-inhibitor protein II"/>
    <property type="match status" value="1"/>
</dbReference>
<evidence type="ECO:0000256" key="1">
    <source>
        <dbReference type="ARBA" id="ARBA00022658"/>
    </source>
</evidence>
<dbReference type="PROSITE" id="PS50012">
    <property type="entry name" value="RCC1_3"/>
    <property type="match status" value="3"/>
</dbReference>
<dbReference type="SMART" id="SM00225">
    <property type="entry name" value="BTB"/>
    <property type="match status" value="1"/>
</dbReference>
<dbReference type="PANTHER" id="PTHR45982">
    <property type="entry name" value="REGULATOR OF CHROMOSOME CONDENSATION"/>
    <property type="match status" value="1"/>
</dbReference>
<dbReference type="PROSITE" id="PS00626">
    <property type="entry name" value="RCC1_2"/>
    <property type="match status" value="1"/>
</dbReference>
<dbReference type="SUPFAM" id="SSF50985">
    <property type="entry name" value="RCC1/BLIP-II"/>
    <property type="match status" value="1"/>
</dbReference>
<evidence type="ECO:0000256" key="3">
    <source>
        <dbReference type="PROSITE-ProRule" id="PRU00235"/>
    </source>
</evidence>
<dbReference type="GO" id="GO:0005085">
    <property type="term" value="F:guanyl-nucleotide exchange factor activity"/>
    <property type="evidence" value="ECO:0007669"/>
    <property type="project" value="TreeGrafter"/>
</dbReference>
<name>A0A6P6YJF3_DERPT</name>
<organism evidence="5 6">
    <name type="scientific">Dermatophagoides pteronyssinus</name>
    <name type="common">European house dust mite</name>
    <dbReference type="NCBI Taxonomy" id="6956"/>
    <lineage>
        <taxon>Eukaryota</taxon>
        <taxon>Metazoa</taxon>
        <taxon>Ecdysozoa</taxon>
        <taxon>Arthropoda</taxon>
        <taxon>Chelicerata</taxon>
        <taxon>Arachnida</taxon>
        <taxon>Acari</taxon>
        <taxon>Acariformes</taxon>
        <taxon>Sarcoptiformes</taxon>
        <taxon>Astigmata</taxon>
        <taxon>Psoroptidia</taxon>
        <taxon>Analgoidea</taxon>
        <taxon>Pyroglyphidae</taxon>
        <taxon>Dermatophagoidinae</taxon>
        <taxon>Dermatophagoides</taxon>
    </lineage>
</organism>
<evidence type="ECO:0000313" key="6">
    <source>
        <dbReference type="RefSeq" id="XP_027205362.1"/>
    </source>
</evidence>
<dbReference type="RefSeq" id="XP_027205362.1">
    <property type="nucleotide sequence ID" value="XM_027349561.1"/>
</dbReference>
<reference evidence="6" key="1">
    <citation type="submission" date="2025-08" db="UniProtKB">
        <authorList>
            <consortium name="RefSeq"/>
        </authorList>
    </citation>
    <scope>IDENTIFICATION</scope>
    <source>
        <strain evidence="6">Airmid</strain>
    </source>
</reference>
<dbReference type="PANTHER" id="PTHR45982:SF1">
    <property type="entry name" value="REGULATOR OF CHROMOSOME CONDENSATION"/>
    <property type="match status" value="1"/>
</dbReference>
<dbReference type="SUPFAM" id="SSF54695">
    <property type="entry name" value="POZ domain"/>
    <property type="match status" value="1"/>
</dbReference>
<proteinExistence type="predicted"/>
<gene>
    <name evidence="6" type="primary">LOC113798964</name>
</gene>
<feature type="domain" description="BTB" evidence="4">
    <location>
        <begin position="415"/>
        <end position="480"/>
    </location>
</feature>
<dbReference type="AlphaFoldDB" id="A0A6P6YJF3"/>
<dbReference type="KEGG" id="dpte:113798964"/>
<protein>
    <submittedName>
        <fullName evidence="6">RCC1 and BTB domain-containing protein 1-like</fullName>
    </submittedName>
</protein>
<dbReference type="InterPro" id="IPR051553">
    <property type="entry name" value="Ran_GTPase-activating"/>
</dbReference>
<dbReference type="Pfam" id="PF25390">
    <property type="entry name" value="WD40_RLD"/>
    <property type="match status" value="1"/>
</dbReference>
<dbReference type="OMA" id="CEITIRQ"/>
<dbReference type="OrthoDB" id="5981550at2759"/>
<dbReference type="InterPro" id="IPR000210">
    <property type="entry name" value="BTB/POZ_dom"/>
</dbReference>
<dbReference type="InterPro" id="IPR058923">
    <property type="entry name" value="RCC1-like_dom"/>
</dbReference>
<dbReference type="InterPro" id="IPR009091">
    <property type="entry name" value="RCC1/BLIP-II"/>
</dbReference>
<dbReference type="Proteomes" id="UP000515146">
    <property type="component" value="Unplaced"/>
</dbReference>
<evidence type="ECO:0000256" key="2">
    <source>
        <dbReference type="ARBA" id="ARBA00022737"/>
    </source>
</evidence>
<feature type="repeat" description="RCC1" evidence="3">
    <location>
        <begin position="241"/>
        <end position="295"/>
    </location>
</feature>